<dbReference type="GO" id="GO:0005415">
    <property type="term" value="F:nucleoside:sodium symporter activity"/>
    <property type="evidence" value="ECO:0007669"/>
    <property type="project" value="TreeGrafter"/>
</dbReference>
<keyword evidence="4 8" id="KW-0812">Transmembrane</keyword>
<feature type="region of interest" description="Disordered" evidence="7">
    <location>
        <begin position="27"/>
        <end position="60"/>
    </location>
</feature>
<dbReference type="PANTHER" id="PTHR10590">
    <property type="entry name" value="SODIUM/NUCLEOSIDE COTRANSPORTER"/>
    <property type="match status" value="1"/>
</dbReference>
<evidence type="ECO:0000313" key="12">
    <source>
        <dbReference type="EMBL" id="CAL1543281.1"/>
    </source>
</evidence>
<dbReference type="Pfam" id="PF07662">
    <property type="entry name" value="Nucleos_tra2_C"/>
    <property type="match status" value="1"/>
</dbReference>
<feature type="transmembrane region" description="Helical" evidence="8">
    <location>
        <begin position="120"/>
        <end position="140"/>
    </location>
</feature>
<feature type="transmembrane region" description="Helical" evidence="8">
    <location>
        <begin position="214"/>
        <end position="233"/>
    </location>
</feature>
<sequence length="655" mass="72498">MVLVKQLKEGDLLSPTNVELRHLETGNAGNNLALPDEKEENNSDSESAVWDDSADDDNNSEAGDDGGFCLGLRLYLLRRRLRELWLKLVRSLGICVPVMYLCLYLSYFSYAMYLRHDDSSISGLIVITVIIFLVLLVRGVSKYEPIAKVSELFLRHPKVANRLQKLVVFACVVVGCVTLITEVVLIRPKNLVSLTGIAGIYLVFFITSTHPHKVIWRPVISGLFLQYVFALAILRLPGVQAIFMWAGDVISLMVKFSKTGGQFLFGELANTGGFVLIVIPIITFMIAFLSVLEHLGVLHALLKIVGRFLAFCTGASPVETLNAAANIFMGPIDSIMVVRPYLKRVTSSELHCLMSNEMATLTGSVIGLYIMLGISADHLLTASVMSAPAALSVAKLAVPETRRRKAEKFKEVGAPEKRYRNVVDAASSGATGALTMAGAIIANVTIVISFIDMLNSFLGWLGGLVGIRDFTLQWICSYLFYPLALSLGVDVIDGYKVADLLGMKVLVNEIIAYTKLAKYRKNRLVFEDYLSHNFTEWSLDVVTSDVFLPGWNVTLKEGFLTMRSEAISTYALCGFANFLCVVVIMATYIVLVPHRKRTVYKYVLRAMLVGHCASFLTACVAGSFNVNFFCFRICKLRFSHFQKKIVSCVQLDKSK</sequence>
<feature type="transmembrane region" description="Helical" evidence="8">
    <location>
        <begin position="570"/>
        <end position="591"/>
    </location>
</feature>
<evidence type="ECO:0000256" key="5">
    <source>
        <dbReference type="ARBA" id="ARBA00022989"/>
    </source>
</evidence>
<feature type="transmembrane region" description="Helical" evidence="8">
    <location>
        <begin position="191"/>
        <end position="207"/>
    </location>
</feature>
<feature type="transmembrane region" description="Helical" evidence="8">
    <location>
        <begin position="471"/>
        <end position="492"/>
    </location>
</feature>
<feature type="transmembrane region" description="Helical" evidence="8">
    <location>
        <begin position="603"/>
        <end position="634"/>
    </location>
</feature>
<evidence type="ECO:0000259" key="11">
    <source>
        <dbReference type="Pfam" id="PF07670"/>
    </source>
</evidence>
<evidence type="ECO:0000259" key="9">
    <source>
        <dbReference type="Pfam" id="PF01773"/>
    </source>
</evidence>
<name>A0AAV2I9Q0_LYMST</name>
<comment type="similarity">
    <text evidence="2">Belongs to the concentrative nucleoside transporter (CNT) (TC 2.A.41) family.</text>
</comment>
<dbReference type="InterPro" id="IPR002668">
    <property type="entry name" value="CNT_N_dom"/>
</dbReference>
<dbReference type="InterPro" id="IPR011657">
    <property type="entry name" value="CNT_C_dom"/>
</dbReference>
<keyword evidence="6 8" id="KW-0472">Membrane</keyword>
<feature type="domain" description="Nucleoside transporter/FeoB GTPase Gate" evidence="11">
    <location>
        <begin position="276"/>
        <end position="372"/>
    </location>
</feature>
<dbReference type="InterPro" id="IPR011642">
    <property type="entry name" value="Gate_dom"/>
</dbReference>
<dbReference type="Proteomes" id="UP001497497">
    <property type="component" value="Unassembled WGS sequence"/>
</dbReference>
<evidence type="ECO:0000256" key="7">
    <source>
        <dbReference type="SAM" id="MobiDB-lite"/>
    </source>
</evidence>
<evidence type="ECO:0000256" key="3">
    <source>
        <dbReference type="ARBA" id="ARBA00022475"/>
    </source>
</evidence>
<dbReference type="PANTHER" id="PTHR10590:SF4">
    <property type="entry name" value="SOLUTE CARRIER FAMILY 28 MEMBER 3"/>
    <property type="match status" value="1"/>
</dbReference>
<feature type="transmembrane region" description="Helical" evidence="8">
    <location>
        <begin position="88"/>
        <end position="108"/>
    </location>
</feature>
<accession>A0AAV2I9Q0</accession>
<evidence type="ECO:0000313" key="13">
    <source>
        <dbReference type="Proteomes" id="UP001497497"/>
    </source>
</evidence>
<gene>
    <name evidence="12" type="ORF">GSLYS_00016815001</name>
</gene>
<dbReference type="GO" id="GO:0005886">
    <property type="term" value="C:plasma membrane"/>
    <property type="evidence" value="ECO:0007669"/>
    <property type="project" value="UniProtKB-SubCell"/>
</dbReference>
<keyword evidence="5 8" id="KW-1133">Transmembrane helix</keyword>
<feature type="transmembrane region" description="Helical" evidence="8">
    <location>
        <begin position="166"/>
        <end position="185"/>
    </location>
</feature>
<keyword evidence="3" id="KW-1003">Cell membrane</keyword>
<keyword evidence="13" id="KW-1185">Reference proteome</keyword>
<comment type="subcellular location">
    <subcellularLocation>
        <location evidence="1">Cell membrane</location>
        <topology evidence="1">Multi-pass membrane protein</topology>
    </subcellularLocation>
</comment>
<dbReference type="Pfam" id="PF01773">
    <property type="entry name" value="Nucleos_tra2_N"/>
    <property type="match status" value="1"/>
</dbReference>
<evidence type="ECO:0000256" key="2">
    <source>
        <dbReference type="ARBA" id="ARBA00009033"/>
    </source>
</evidence>
<feature type="transmembrane region" description="Helical" evidence="8">
    <location>
        <begin position="268"/>
        <end position="292"/>
    </location>
</feature>
<reference evidence="12 13" key="1">
    <citation type="submission" date="2024-04" db="EMBL/GenBank/DDBJ databases">
        <authorList>
            <consortium name="Genoscope - CEA"/>
            <person name="William W."/>
        </authorList>
    </citation>
    <scope>NUCLEOTIDE SEQUENCE [LARGE SCALE GENOMIC DNA]</scope>
</reference>
<dbReference type="Pfam" id="PF07670">
    <property type="entry name" value="Gate"/>
    <property type="match status" value="1"/>
</dbReference>
<proteinExistence type="inferred from homology"/>
<feature type="transmembrane region" description="Helical" evidence="8">
    <location>
        <begin position="425"/>
        <end position="451"/>
    </location>
</feature>
<protein>
    <recommendedName>
        <fullName evidence="14">Solute carrier family 28 member 3</fullName>
    </recommendedName>
</protein>
<evidence type="ECO:0000256" key="6">
    <source>
        <dbReference type="ARBA" id="ARBA00023136"/>
    </source>
</evidence>
<organism evidence="12 13">
    <name type="scientific">Lymnaea stagnalis</name>
    <name type="common">Great pond snail</name>
    <name type="synonym">Helix stagnalis</name>
    <dbReference type="NCBI Taxonomy" id="6523"/>
    <lineage>
        <taxon>Eukaryota</taxon>
        <taxon>Metazoa</taxon>
        <taxon>Spiralia</taxon>
        <taxon>Lophotrochozoa</taxon>
        <taxon>Mollusca</taxon>
        <taxon>Gastropoda</taxon>
        <taxon>Heterobranchia</taxon>
        <taxon>Euthyneura</taxon>
        <taxon>Panpulmonata</taxon>
        <taxon>Hygrophila</taxon>
        <taxon>Lymnaeoidea</taxon>
        <taxon>Lymnaeidae</taxon>
        <taxon>Lymnaea</taxon>
    </lineage>
</organism>
<dbReference type="EMBL" id="CAXITT010000538">
    <property type="protein sequence ID" value="CAL1543281.1"/>
    <property type="molecule type" value="Genomic_DNA"/>
</dbReference>
<dbReference type="AlphaFoldDB" id="A0AAV2I9Q0"/>
<feature type="domain" description="Concentrative nucleoside transporter C-terminal" evidence="10">
    <location>
        <begin position="378"/>
        <end position="622"/>
    </location>
</feature>
<evidence type="ECO:0008006" key="14">
    <source>
        <dbReference type="Google" id="ProtNLM"/>
    </source>
</evidence>
<dbReference type="InterPro" id="IPR008276">
    <property type="entry name" value="C_nuclsd_transpt"/>
</dbReference>
<comment type="caution">
    <text evidence="12">The sequence shown here is derived from an EMBL/GenBank/DDBJ whole genome shotgun (WGS) entry which is preliminary data.</text>
</comment>
<evidence type="ECO:0000256" key="4">
    <source>
        <dbReference type="ARBA" id="ARBA00022692"/>
    </source>
</evidence>
<evidence type="ECO:0000259" key="10">
    <source>
        <dbReference type="Pfam" id="PF07662"/>
    </source>
</evidence>
<evidence type="ECO:0000256" key="8">
    <source>
        <dbReference type="SAM" id="Phobius"/>
    </source>
</evidence>
<evidence type="ECO:0000256" key="1">
    <source>
        <dbReference type="ARBA" id="ARBA00004651"/>
    </source>
</evidence>
<feature type="domain" description="Concentrative nucleoside transporter N-terminal" evidence="9">
    <location>
        <begin position="196"/>
        <end position="268"/>
    </location>
</feature>